<dbReference type="OrthoDB" id="10006262at2759"/>
<reference evidence="1" key="1">
    <citation type="submission" date="2021-02" db="EMBL/GenBank/DDBJ databases">
        <authorList>
            <person name="Nowell W R."/>
        </authorList>
    </citation>
    <scope>NUCLEOTIDE SEQUENCE</scope>
</reference>
<name>A0A813RGL7_9BILA</name>
<evidence type="ECO:0000313" key="1">
    <source>
        <dbReference type="EMBL" id="CAF0780650.1"/>
    </source>
</evidence>
<protein>
    <submittedName>
        <fullName evidence="1">Uncharacterized protein</fullName>
    </submittedName>
</protein>
<dbReference type="EMBL" id="CAJNOO010000065">
    <property type="protein sequence ID" value="CAF0780650.1"/>
    <property type="molecule type" value="Genomic_DNA"/>
</dbReference>
<dbReference type="AlphaFoldDB" id="A0A813RGL7"/>
<sequence length="364" mass="42712">MKHTIDDGVLQTNLLHAFQKNKIMQGKLNERQRLYYVDLVKDMQDYKLKEKLNKELLYTWKKESYVRQLKKNLQEYERKRFGVRDAYYEYQARNLDSIIAGQQGLVIPPKEEERRLNVNTKFRQFLEDHPLETKSSIRVVQSANPTITPVTDEKKQEEEDTRGVEETWKHIHAQSAIGLRRKRPKILPSIQRSSTMDEIKRTNTLNKTLIPPTVAVVSSLIVTTTPGLVNVSSEDKDKITLVPSKSSPILSSMVEGIEPVLISTETLQKQTRADLVTMRSVRRPQKNPIDLNMTFESRKRIYQINKRMYGYQLCHRKCALQYNSQFDRPQQIDATDDDENLLIEMNENTRRRYEDRHQSDKAFV</sequence>
<dbReference type="Proteomes" id="UP000663882">
    <property type="component" value="Unassembled WGS sequence"/>
</dbReference>
<gene>
    <name evidence="2" type="ORF">OTI717_LOCUS14974</name>
    <name evidence="1" type="ORF">RFH988_LOCUS2878</name>
</gene>
<evidence type="ECO:0000313" key="3">
    <source>
        <dbReference type="Proteomes" id="UP000663882"/>
    </source>
</evidence>
<organism evidence="1 3">
    <name type="scientific">Rotaria sordida</name>
    <dbReference type="NCBI Taxonomy" id="392033"/>
    <lineage>
        <taxon>Eukaryota</taxon>
        <taxon>Metazoa</taxon>
        <taxon>Spiralia</taxon>
        <taxon>Gnathifera</taxon>
        <taxon>Rotifera</taxon>
        <taxon>Eurotatoria</taxon>
        <taxon>Bdelloidea</taxon>
        <taxon>Philodinida</taxon>
        <taxon>Philodinidae</taxon>
        <taxon>Rotaria</taxon>
    </lineage>
</organism>
<proteinExistence type="predicted"/>
<dbReference type="EMBL" id="CAJOAX010001721">
    <property type="protein sequence ID" value="CAF3740262.1"/>
    <property type="molecule type" value="Genomic_DNA"/>
</dbReference>
<comment type="caution">
    <text evidence="1">The sequence shown here is derived from an EMBL/GenBank/DDBJ whole genome shotgun (WGS) entry which is preliminary data.</text>
</comment>
<dbReference type="Proteomes" id="UP000663823">
    <property type="component" value="Unassembled WGS sequence"/>
</dbReference>
<evidence type="ECO:0000313" key="2">
    <source>
        <dbReference type="EMBL" id="CAF3740262.1"/>
    </source>
</evidence>
<accession>A0A813RGL7</accession>